<dbReference type="EMBL" id="CP034086">
    <property type="protein sequence ID" value="AZG78519.1"/>
    <property type="molecule type" value="Genomic_DNA"/>
</dbReference>
<dbReference type="InterPro" id="IPR010870">
    <property type="entry name" value="Porin_O/P"/>
</dbReference>
<protein>
    <recommendedName>
        <fullName evidence="4">Porin</fullName>
    </recommendedName>
</protein>
<name>A0A3G8M916_9HYPH</name>
<proteinExistence type="predicted"/>
<sequence length="522" mass="58509">MASTAPAAADTASEIRALKARLSKLEADEARARREARVVHASLPADKGPPPPPPPLHWYERLSLRGYTQMRYNDILSGGPNYYDIRTTNDRSVGDRQNFFIRRARIILSGDVSDHLYLYFQNDFASSPPNANSTSATFAAPTNAAGQAVYYFYNPVFAFPGYNQVGSYSNAPGNFAQIRDLYADIYFDKDKEFRVRAGQSKIPYGFENLQSSQNRLALDRADAINTCCKDERDLGLFFMYTPKEMRHLFRDLVKNNLKGSGDYGMFAFGVYNGQGANRIELNKGTHLVARFTYPYVFENGQVVEASVQGYTGRFMPYTQAIRPSLGMATNWAGFIPPNSPYATVGSAFVPYVNGPGWSSLGNFNFSQYGAVNTWGPAVANGGEGIRDSRVAITGVIYPQPFGLRAEWNWGVGPQLNATQTAIEAKRLNGGYVEASYKYEDKDFGTGVYFPFVKWQYYNGGFKFDNNAPAGRVNEWDVGVEYQPLPELEFTAIYSHMDRTNTVAAPYRQFQADLLRMQLQWNY</sequence>
<reference evidence="2 3" key="1">
    <citation type="submission" date="2018-11" db="EMBL/GenBank/DDBJ databases">
        <title>Genome squencing of methanotrophic bacteria isolated from alkaline groundwater in Korea.</title>
        <authorList>
            <person name="Nguyen L.N."/>
        </authorList>
    </citation>
    <scope>NUCLEOTIDE SEQUENCE [LARGE SCALE GENOMIC DNA]</scope>
    <source>
        <strain evidence="2 3">GW6</strain>
    </source>
</reference>
<keyword evidence="1" id="KW-0175">Coiled coil</keyword>
<evidence type="ECO:0000313" key="2">
    <source>
        <dbReference type="EMBL" id="AZG78519.1"/>
    </source>
</evidence>
<accession>A0A3G8M916</accession>
<dbReference type="KEGG" id="mros:EHO51_05290"/>
<gene>
    <name evidence="2" type="ORF">EHO51_05290</name>
</gene>
<dbReference type="Gene3D" id="2.40.160.10">
    <property type="entry name" value="Porin"/>
    <property type="match status" value="1"/>
</dbReference>
<evidence type="ECO:0000313" key="3">
    <source>
        <dbReference type="Proteomes" id="UP000273982"/>
    </source>
</evidence>
<dbReference type="AlphaFoldDB" id="A0A3G8M916"/>
<feature type="coiled-coil region" evidence="1">
    <location>
        <begin position="8"/>
        <end position="35"/>
    </location>
</feature>
<evidence type="ECO:0008006" key="4">
    <source>
        <dbReference type="Google" id="ProtNLM"/>
    </source>
</evidence>
<dbReference type="InterPro" id="IPR023614">
    <property type="entry name" value="Porin_dom_sf"/>
</dbReference>
<evidence type="ECO:0000256" key="1">
    <source>
        <dbReference type="SAM" id="Coils"/>
    </source>
</evidence>
<dbReference type="Proteomes" id="UP000273982">
    <property type="component" value="Chromosome"/>
</dbReference>
<organism evidence="2 3">
    <name type="scientific">Methylocystis rosea</name>
    <dbReference type="NCBI Taxonomy" id="173366"/>
    <lineage>
        <taxon>Bacteria</taxon>
        <taxon>Pseudomonadati</taxon>
        <taxon>Pseudomonadota</taxon>
        <taxon>Alphaproteobacteria</taxon>
        <taxon>Hyphomicrobiales</taxon>
        <taxon>Methylocystaceae</taxon>
        <taxon>Methylocystis</taxon>
    </lineage>
</organism>
<dbReference type="Pfam" id="PF07396">
    <property type="entry name" value="Porin_O_P"/>
    <property type="match status" value="2"/>
</dbReference>